<dbReference type="STRING" id="123899.SAMEA3906487_03716"/>
<dbReference type="Gene3D" id="3.30.160.670">
    <property type="match status" value="1"/>
</dbReference>
<name>A0A157NZQ9_9BORD</name>
<feature type="signal peptide" evidence="1">
    <location>
        <begin position="1"/>
        <end position="39"/>
    </location>
</feature>
<dbReference type="OrthoDB" id="8940851at2"/>
<accession>A0A157NZQ9</accession>
<dbReference type="KEGG" id="btrm:SAMEA390648703716"/>
<keyword evidence="4" id="KW-1185">Reference proteome</keyword>
<dbReference type="EMBL" id="LT546645">
    <property type="protein sequence ID" value="SAI73458.1"/>
    <property type="molecule type" value="Genomic_DNA"/>
</dbReference>
<feature type="chain" id="PRO_5009816557" evidence="1">
    <location>
        <begin position="40"/>
        <end position="215"/>
    </location>
</feature>
<evidence type="ECO:0000313" key="4">
    <source>
        <dbReference type="Proteomes" id="UP000076825"/>
    </source>
</evidence>
<protein>
    <submittedName>
        <fullName evidence="3">Lipoprotein</fullName>
    </submittedName>
</protein>
<dbReference type="AlphaFoldDB" id="A0A157NZQ9"/>
<organism evidence="3 4">
    <name type="scientific">Bordetella trematum</name>
    <dbReference type="NCBI Taxonomy" id="123899"/>
    <lineage>
        <taxon>Bacteria</taxon>
        <taxon>Pseudomonadati</taxon>
        <taxon>Pseudomonadota</taxon>
        <taxon>Betaproteobacteria</taxon>
        <taxon>Burkholderiales</taxon>
        <taxon>Alcaligenaceae</taxon>
        <taxon>Bordetella</taxon>
    </lineage>
</organism>
<keyword evidence="3" id="KW-0449">Lipoprotein</keyword>
<feature type="domain" description="DUF4136" evidence="2">
    <location>
        <begin position="42"/>
        <end position="201"/>
    </location>
</feature>
<dbReference type="Proteomes" id="UP000076825">
    <property type="component" value="Chromosome 1"/>
</dbReference>
<evidence type="ECO:0000313" key="3">
    <source>
        <dbReference type="EMBL" id="SAI73458.1"/>
    </source>
</evidence>
<dbReference type="InterPro" id="IPR025411">
    <property type="entry name" value="DUF4136"/>
</dbReference>
<evidence type="ECO:0000259" key="2">
    <source>
        <dbReference type="Pfam" id="PF13590"/>
    </source>
</evidence>
<dbReference type="Pfam" id="PF13590">
    <property type="entry name" value="DUF4136"/>
    <property type="match status" value="1"/>
</dbReference>
<keyword evidence="1" id="KW-0732">Signal</keyword>
<dbReference type="PATRIC" id="fig|123899.6.peg.3717"/>
<dbReference type="eggNOG" id="ENOG50330E3">
    <property type="taxonomic scope" value="Bacteria"/>
</dbReference>
<sequence length="215" mass="23844">MSNKLGVALQRPLWRRVAAMSLAVAAVSLASGCATPTVAARVTSFQQWPQGVQGQTYGFQPADASQVNNLEYQSFQDMVRAGIGATGLVEAREGQKPRFTVSFTYGVTQTQVMVPRPYDPYFYGGYGYGPRWPGPWGPFWGPDWVEVPAVAFRNNLDLHIRDMERGGAEVYRSRAYIVSEQQDLLRAMPYLVRAIFDNFPGNNGSEREVELPAGL</sequence>
<reference evidence="3 4" key="1">
    <citation type="submission" date="2016-04" db="EMBL/GenBank/DDBJ databases">
        <authorList>
            <consortium name="Pathogen Informatics"/>
        </authorList>
    </citation>
    <scope>NUCLEOTIDE SEQUENCE [LARGE SCALE GENOMIC DNA]</scope>
    <source>
        <strain evidence="3 4">H044680328</strain>
    </source>
</reference>
<dbReference type="PROSITE" id="PS51257">
    <property type="entry name" value="PROKAR_LIPOPROTEIN"/>
    <property type="match status" value="1"/>
</dbReference>
<proteinExistence type="predicted"/>
<gene>
    <name evidence="3" type="ORF">SAMEA3906487_03716</name>
</gene>
<evidence type="ECO:0000256" key="1">
    <source>
        <dbReference type="SAM" id="SignalP"/>
    </source>
</evidence>